<keyword evidence="2" id="KW-0418">Kinase</keyword>
<dbReference type="InterPro" id="IPR001610">
    <property type="entry name" value="PAC"/>
</dbReference>
<dbReference type="SMART" id="SM00387">
    <property type="entry name" value="HATPase_c"/>
    <property type="match status" value="1"/>
</dbReference>
<dbReference type="PROSITE" id="PS50112">
    <property type="entry name" value="PAS"/>
    <property type="match status" value="2"/>
</dbReference>
<dbReference type="GO" id="GO:0000155">
    <property type="term" value="F:phosphorelay sensor kinase activity"/>
    <property type="evidence" value="ECO:0007669"/>
    <property type="project" value="InterPro"/>
</dbReference>
<evidence type="ECO:0000256" key="3">
    <source>
        <dbReference type="ARBA" id="ARBA00023012"/>
    </source>
</evidence>
<evidence type="ECO:0000259" key="6">
    <source>
        <dbReference type="PROSITE" id="PS50113"/>
    </source>
</evidence>
<evidence type="ECO:0000256" key="2">
    <source>
        <dbReference type="ARBA" id="ARBA00022777"/>
    </source>
</evidence>
<organism evidence="7 8">
    <name type="scientific">Paraburkholderia azotifigens</name>
    <dbReference type="NCBI Taxonomy" id="2057004"/>
    <lineage>
        <taxon>Bacteria</taxon>
        <taxon>Pseudomonadati</taxon>
        <taxon>Pseudomonadota</taxon>
        <taxon>Betaproteobacteria</taxon>
        <taxon>Burkholderiales</taxon>
        <taxon>Burkholderiaceae</taxon>
        <taxon>Paraburkholderia</taxon>
    </lineage>
</organism>
<dbReference type="InterPro" id="IPR000700">
    <property type="entry name" value="PAS-assoc_C"/>
</dbReference>
<dbReference type="PANTHER" id="PTHR24421:SF58">
    <property type="entry name" value="SIGNAL TRANSDUCTION HISTIDINE-PROTEIN KINASE_PHOSPHATASE UHPB"/>
    <property type="match status" value="1"/>
</dbReference>
<dbReference type="CDD" id="cd16917">
    <property type="entry name" value="HATPase_UhpB-NarQ-NarX-like"/>
    <property type="match status" value="1"/>
</dbReference>
<dbReference type="InterPro" id="IPR003594">
    <property type="entry name" value="HATPase_dom"/>
</dbReference>
<dbReference type="PROSITE" id="PS50113">
    <property type="entry name" value="PAC"/>
    <property type="match status" value="2"/>
</dbReference>
<protein>
    <submittedName>
        <fullName evidence="7">PAS domain S-box protein</fullName>
    </submittedName>
</protein>
<feature type="domain" description="PAC" evidence="6">
    <location>
        <begin position="228"/>
        <end position="280"/>
    </location>
</feature>
<dbReference type="Gene3D" id="3.30.450.20">
    <property type="entry name" value="PAS domain"/>
    <property type="match status" value="2"/>
</dbReference>
<dbReference type="InterPro" id="IPR035965">
    <property type="entry name" value="PAS-like_dom_sf"/>
</dbReference>
<feature type="domain" description="PAC" evidence="6">
    <location>
        <begin position="100"/>
        <end position="152"/>
    </location>
</feature>
<reference evidence="7 8" key="1">
    <citation type="journal article" date="2018" name="Int. J. Syst. Evol. Microbiol.">
        <title>Paraburkholderia azotifigens sp. nov., a nitrogen-fixing bacterium isolated from paddy soil.</title>
        <authorList>
            <person name="Choi G.M."/>
            <person name="Im W.T."/>
        </authorList>
    </citation>
    <scope>NUCLEOTIDE SEQUENCE [LARGE SCALE GENOMIC DNA]</scope>
    <source>
        <strain evidence="7 8">NF 2-5-3</strain>
    </source>
</reference>
<dbReference type="Gene3D" id="3.30.565.10">
    <property type="entry name" value="Histidine kinase-like ATPase, C-terminal domain"/>
    <property type="match status" value="1"/>
</dbReference>
<name>A0A5C6VGK9_9BURK</name>
<dbReference type="SUPFAM" id="SSF55785">
    <property type="entry name" value="PYP-like sensor domain (PAS domain)"/>
    <property type="match status" value="2"/>
</dbReference>
<dbReference type="PANTHER" id="PTHR24421">
    <property type="entry name" value="NITRATE/NITRITE SENSOR PROTEIN NARX-RELATED"/>
    <property type="match status" value="1"/>
</dbReference>
<dbReference type="SUPFAM" id="SSF55874">
    <property type="entry name" value="ATPase domain of HSP90 chaperone/DNA topoisomerase II/histidine kinase"/>
    <property type="match status" value="1"/>
</dbReference>
<dbReference type="Pfam" id="PF02518">
    <property type="entry name" value="HATPase_c"/>
    <property type="match status" value="1"/>
</dbReference>
<dbReference type="GO" id="GO:0016020">
    <property type="term" value="C:membrane"/>
    <property type="evidence" value="ECO:0007669"/>
    <property type="project" value="InterPro"/>
</dbReference>
<dbReference type="CDD" id="cd00130">
    <property type="entry name" value="PAS"/>
    <property type="match status" value="2"/>
</dbReference>
<dbReference type="Pfam" id="PF13426">
    <property type="entry name" value="PAS_9"/>
    <property type="match status" value="2"/>
</dbReference>
<dbReference type="NCBIfam" id="TIGR00229">
    <property type="entry name" value="sensory_box"/>
    <property type="match status" value="2"/>
</dbReference>
<sequence>MEVSVTGEPGLTGNEETGSGGKVSGERRYHFAIDIDGEYAVFTLDSIGQVETWNAAAERVTGYGAVEILGKPFSVLYPAASADVPLPTDLLARAAATGRAYYEGWHARKDGARFWASVLVIAQRREQGDLAGFAAVAHDFSSRHLIEARLRRSEQRLQVMIDSVEDYAIFMLSPTGEVATWNTGAERIKGYRAEEIIGHHFSIFYPPEGRAAGLPERMLETASTQGRSEAEGWRVRSDGSRFWADVIITPIRDDTGTLQGFTKVTRDLTEHKRLEELEHVGKLAAAAERAREDEKKRIARELHDDLGQQLTALKMSAVILKQEVEAGHCTMKTAAMARGIVTQTDETMSAVRRIASDLRPTMLDDLGLLPAVEWLADEFSRRYGIKVNTRLSAGELEFSDTAATAIFRIVQEALTNVARHAYATEVTITIEPESSQCEVRIDDDGRGAGPASSGKSDSFGLLGIRERVRQLNGAAWLGNKPEGGFSVKASFPLDSIVHR</sequence>
<gene>
    <name evidence="7" type="ORF">FRZ40_29810</name>
</gene>
<dbReference type="EMBL" id="VOQS01000003">
    <property type="protein sequence ID" value="TXC84473.1"/>
    <property type="molecule type" value="Genomic_DNA"/>
</dbReference>
<keyword evidence="1" id="KW-0808">Transferase</keyword>
<comment type="caution">
    <text evidence="7">The sequence shown here is derived from an EMBL/GenBank/DDBJ whole genome shotgun (WGS) entry which is preliminary data.</text>
</comment>
<dbReference type="GO" id="GO:0046983">
    <property type="term" value="F:protein dimerization activity"/>
    <property type="evidence" value="ECO:0007669"/>
    <property type="project" value="InterPro"/>
</dbReference>
<dbReference type="Proteomes" id="UP000321776">
    <property type="component" value="Unassembled WGS sequence"/>
</dbReference>
<dbReference type="Pfam" id="PF07730">
    <property type="entry name" value="HisKA_3"/>
    <property type="match status" value="1"/>
</dbReference>
<dbReference type="AlphaFoldDB" id="A0A5C6VGK9"/>
<dbReference type="SMART" id="SM00091">
    <property type="entry name" value="PAS"/>
    <property type="match status" value="2"/>
</dbReference>
<evidence type="ECO:0000313" key="8">
    <source>
        <dbReference type="Proteomes" id="UP000321776"/>
    </source>
</evidence>
<dbReference type="Gene3D" id="1.20.5.1930">
    <property type="match status" value="1"/>
</dbReference>
<evidence type="ECO:0000313" key="7">
    <source>
        <dbReference type="EMBL" id="TXC84473.1"/>
    </source>
</evidence>
<evidence type="ECO:0000256" key="1">
    <source>
        <dbReference type="ARBA" id="ARBA00022679"/>
    </source>
</evidence>
<proteinExistence type="predicted"/>
<dbReference type="InterPro" id="IPR036890">
    <property type="entry name" value="HATPase_C_sf"/>
</dbReference>
<dbReference type="InterPro" id="IPR011712">
    <property type="entry name" value="Sig_transdc_His_kin_sub3_dim/P"/>
</dbReference>
<keyword evidence="3" id="KW-0902">Two-component regulatory system</keyword>
<dbReference type="SMART" id="SM00086">
    <property type="entry name" value="PAC"/>
    <property type="match status" value="2"/>
</dbReference>
<evidence type="ECO:0000259" key="5">
    <source>
        <dbReference type="PROSITE" id="PS50112"/>
    </source>
</evidence>
<accession>A0A5C6VGK9</accession>
<feature type="region of interest" description="Disordered" evidence="4">
    <location>
        <begin position="1"/>
        <end position="23"/>
    </location>
</feature>
<dbReference type="InterPro" id="IPR050482">
    <property type="entry name" value="Sensor_HK_TwoCompSys"/>
</dbReference>
<feature type="domain" description="PAS" evidence="5">
    <location>
        <begin position="153"/>
        <end position="206"/>
    </location>
</feature>
<feature type="domain" description="PAS" evidence="5">
    <location>
        <begin position="25"/>
        <end position="78"/>
    </location>
</feature>
<evidence type="ECO:0000256" key="4">
    <source>
        <dbReference type="SAM" id="MobiDB-lite"/>
    </source>
</evidence>
<dbReference type="InterPro" id="IPR000014">
    <property type="entry name" value="PAS"/>
</dbReference>